<evidence type="ECO:0000259" key="10">
    <source>
        <dbReference type="PROSITE" id="PS50011"/>
    </source>
</evidence>
<dbReference type="EMBL" id="JALLBG020000062">
    <property type="protein sequence ID" value="KAL3768782.1"/>
    <property type="molecule type" value="Genomic_DNA"/>
</dbReference>
<keyword evidence="7" id="KW-0456">Lyase</keyword>
<dbReference type="Gene3D" id="3.40.190.10">
    <property type="entry name" value="Periplasmic binding protein-like II"/>
    <property type="match status" value="1"/>
</dbReference>
<dbReference type="SUPFAM" id="SSF55073">
    <property type="entry name" value="Nucleotide cyclase"/>
    <property type="match status" value="1"/>
</dbReference>
<evidence type="ECO:0000313" key="12">
    <source>
        <dbReference type="EMBL" id="KAL3768782.1"/>
    </source>
</evidence>
<dbReference type="CDD" id="cd13999">
    <property type="entry name" value="STKc_MAP3K-like"/>
    <property type="match status" value="1"/>
</dbReference>
<dbReference type="PANTHER" id="PTHR11920:SF335">
    <property type="entry name" value="GUANYLATE CYCLASE"/>
    <property type="match status" value="1"/>
</dbReference>
<dbReference type="InterPro" id="IPR001054">
    <property type="entry name" value="A/G_cyclase"/>
</dbReference>
<keyword evidence="6" id="KW-0472">Membrane</keyword>
<proteinExistence type="predicted"/>
<dbReference type="CDD" id="cd07302">
    <property type="entry name" value="CHD"/>
    <property type="match status" value="1"/>
</dbReference>
<evidence type="ECO:0000313" key="13">
    <source>
        <dbReference type="Proteomes" id="UP001530293"/>
    </source>
</evidence>
<keyword evidence="8" id="KW-0141">cGMP biosynthesis</keyword>
<dbReference type="PANTHER" id="PTHR11920">
    <property type="entry name" value="GUANYLYL CYCLASE"/>
    <property type="match status" value="1"/>
</dbReference>
<dbReference type="InterPro" id="IPR050401">
    <property type="entry name" value="Cyclic_nucleotide_synthase"/>
</dbReference>
<dbReference type="InterPro" id="IPR001245">
    <property type="entry name" value="Ser-Thr/Tyr_kinase_cat_dom"/>
</dbReference>
<evidence type="ECO:0000256" key="3">
    <source>
        <dbReference type="ARBA" id="ARBA00022692"/>
    </source>
</evidence>
<organism evidence="12 13">
    <name type="scientific">Discostella pseudostelligera</name>
    <dbReference type="NCBI Taxonomy" id="259834"/>
    <lineage>
        <taxon>Eukaryota</taxon>
        <taxon>Sar</taxon>
        <taxon>Stramenopiles</taxon>
        <taxon>Ochrophyta</taxon>
        <taxon>Bacillariophyta</taxon>
        <taxon>Coscinodiscophyceae</taxon>
        <taxon>Thalassiosirophycidae</taxon>
        <taxon>Stephanodiscales</taxon>
        <taxon>Stephanodiscaceae</taxon>
        <taxon>Discostella</taxon>
    </lineage>
</organism>
<dbReference type="EC" id="4.6.1.2" evidence="2"/>
<dbReference type="Pfam" id="PF00211">
    <property type="entry name" value="Guanylate_cyc"/>
    <property type="match status" value="1"/>
</dbReference>
<dbReference type="InterPro" id="IPR008271">
    <property type="entry name" value="Ser/Thr_kinase_AS"/>
</dbReference>
<evidence type="ECO:0000256" key="4">
    <source>
        <dbReference type="ARBA" id="ARBA00022741"/>
    </source>
</evidence>
<dbReference type="PRINTS" id="PR00109">
    <property type="entry name" value="TYRKINASE"/>
</dbReference>
<evidence type="ECO:0000256" key="5">
    <source>
        <dbReference type="ARBA" id="ARBA00022989"/>
    </source>
</evidence>
<feature type="domain" description="Protein kinase" evidence="10">
    <location>
        <begin position="662"/>
        <end position="1035"/>
    </location>
</feature>
<dbReference type="Gene3D" id="1.10.510.10">
    <property type="entry name" value="Transferase(Phosphotransferase) domain 1"/>
    <property type="match status" value="1"/>
</dbReference>
<dbReference type="GO" id="GO:0016020">
    <property type="term" value="C:membrane"/>
    <property type="evidence" value="ECO:0007669"/>
    <property type="project" value="UniProtKB-SubCell"/>
</dbReference>
<evidence type="ECO:0000259" key="11">
    <source>
        <dbReference type="PROSITE" id="PS50125"/>
    </source>
</evidence>
<evidence type="ECO:0000256" key="1">
    <source>
        <dbReference type="ARBA" id="ARBA00004167"/>
    </source>
</evidence>
<gene>
    <name evidence="12" type="ORF">ACHAWU_006883</name>
</gene>
<evidence type="ECO:0000256" key="8">
    <source>
        <dbReference type="ARBA" id="ARBA00023293"/>
    </source>
</evidence>
<keyword evidence="13" id="KW-1185">Reference proteome</keyword>
<feature type="region of interest" description="Disordered" evidence="9">
    <location>
        <begin position="1279"/>
        <end position="1303"/>
    </location>
</feature>
<dbReference type="GO" id="GO:0004383">
    <property type="term" value="F:guanylate cyclase activity"/>
    <property type="evidence" value="ECO:0007669"/>
    <property type="project" value="UniProtKB-EC"/>
</dbReference>
<accession>A0ABD3MZH7</accession>
<dbReference type="Gene3D" id="3.30.70.1230">
    <property type="entry name" value="Nucleotide cyclase"/>
    <property type="match status" value="1"/>
</dbReference>
<dbReference type="SUPFAM" id="SSF56112">
    <property type="entry name" value="Protein kinase-like (PK-like)"/>
    <property type="match status" value="1"/>
</dbReference>
<dbReference type="Pfam" id="PF07714">
    <property type="entry name" value="PK_Tyr_Ser-Thr"/>
    <property type="match status" value="1"/>
</dbReference>
<comment type="subcellular location">
    <subcellularLocation>
        <location evidence="1">Membrane</location>
        <topology evidence="1">Single-pass membrane protein</topology>
    </subcellularLocation>
</comment>
<name>A0ABD3MZH7_9STRA</name>
<dbReference type="Gene3D" id="3.30.200.20">
    <property type="entry name" value="Phosphorylase Kinase, domain 1"/>
    <property type="match status" value="1"/>
</dbReference>
<evidence type="ECO:0000256" key="6">
    <source>
        <dbReference type="ARBA" id="ARBA00023136"/>
    </source>
</evidence>
<protein>
    <recommendedName>
        <fullName evidence="2">guanylate cyclase</fullName>
        <ecNumber evidence="2">4.6.1.2</ecNumber>
    </recommendedName>
</protein>
<dbReference type="InterPro" id="IPR000719">
    <property type="entry name" value="Prot_kinase_dom"/>
</dbReference>
<dbReference type="GO" id="GO:0000166">
    <property type="term" value="F:nucleotide binding"/>
    <property type="evidence" value="ECO:0007669"/>
    <property type="project" value="UniProtKB-KW"/>
</dbReference>
<feature type="domain" description="Guanylate cyclase" evidence="11">
    <location>
        <begin position="1091"/>
        <end position="1223"/>
    </location>
</feature>
<keyword evidence="3" id="KW-0812">Transmembrane</keyword>
<evidence type="ECO:0000256" key="7">
    <source>
        <dbReference type="ARBA" id="ARBA00023239"/>
    </source>
</evidence>
<evidence type="ECO:0000256" key="2">
    <source>
        <dbReference type="ARBA" id="ARBA00012202"/>
    </source>
</evidence>
<sequence>MSLSRLLDDHYSVTQECPINILSEETLALCREAQIASSSQYNCSHEDYFKDFEPGQYRNLTAQFYSFNTEQAFRHFYDRAEKFHNCTGGTIKITDAKDIAVDPILDLGSMAKPGVEMYDGYLMIYSFTSEASSLGLFETLNDRIIDQNELLEYEGIFPKVRSMGEYRKDNKTNIDLLMADGDFFVPLVRIDLLERDNKPLPHTWEDVVELAQFYNGTDLNDDGIADYGICIYPRTGSGFNDAWIPELMYSTWATTDQTEGITQGFMFDEETFKPRIEKGFEHAMNIWKGLWNVSEDGCITDNFVTGRCAIGYAPPGCWKGVFVNSHGGTGDGGIVRRDETTGEVWRPKMKDGSYAAPYRLKPFGSLNVINRATGQFEPCAPETCPKGETIPLSSERKFAFENGTEFKDRARSLVDSPHAHKLINRVPFYWSGGYGTGIRKSAKPEVKDLMWDFFVYINSPKTSDYDVVLPSWLDEWRKSQLDDTSYERYKKNGWDEAAWMEHKSVMLWALGMDVNSALTLRLPGVLEYSKDKALTVFNSYIVDESITMNEAKDIVYHGWEDITKARGKLKQLEVYRASLGVNGLSEIDLCRLHREEMDRKDNTVCLKYDPNESDSSATILIAVLVPVLFLMSAGVFAYIYTERKRQHADLIWKINKDELKFDDPPEIAGRGTFGLVVKAEYRGTVVAVKQVIPPKNWKNRGVFADYRLLDESSSGVDFKMKDNYVHGSVTAVRKISMLDRIVDDEELGFSANHTDVEASTAIPLYPSNRRASMNSETAGSVLSSTSQNHIGNGSLESSGNVTWKRFFGSRPTGKNYEQLKQDFIVEMRTLSKLRHPCITTVMGSVIDQKEDPMLVMEFMENGSLYDLLHNDTMIIDGEVIFPILQDIARGARFLHAADPKVIHGDLKAANVLVDGRFRAKIADFGLSAKKKYMGACGTPYWMAPELLRKESMNTAESDVYSFGIILYELYSRKDPYYGENPAKVLSEIVDPHINKRPPIPSGTPTRIAEIMKECIDGNPEKRPSFEEIDMRIMRLDSENVEPSEVRLGHQTQKAKRASLETNLINQVFPEHVAVALMQGRKVEPDRADMATMFFSDIVGFTTIASKISPEQVSDMLDRLYMKFDELSVKHDIFKIETIGDAYVGVCNLVKKQEADHAKRVAEFAMDTLKAASDTQILPEDGSMGTVRIRVGIHCGPIVARVVGSRNPRYCVFGDTVNTAARMESHSLPMRIHCSDRAQQVLSQQAPEIPLESRGEIPIKGKGEMATFFVKHEAYNAAEPSVSDADGGAIPEVQVTASEPQASQ</sequence>
<dbReference type="PROSITE" id="PS00108">
    <property type="entry name" value="PROTEIN_KINASE_ST"/>
    <property type="match status" value="1"/>
</dbReference>
<dbReference type="PROSITE" id="PS50011">
    <property type="entry name" value="PROTEIN_KINASE_DOM"/>
    <property type="match status" value="1"/>
</dbReference>
<keyword evidence="4" id="KW-0547">Nucleotide-binding</keyword>
<dbReference type="PROSITE" id="PS50125">
    <property type="entry name" value="GUANYLATE_CYCLASE_2"/>
    <property type="match status" value="1"/>
</dbReference>
<feature type="compositionally biased region" description="Polar residues" evidence="9">
    <location>
        <begin position="1294"/>
        <end position="1303"/>
    </location>
</feature>
<reference evidence="12 13" key="1">
    <citation type="submission" date="2024-10" db="EMBL/GenBank/DDBJ databases">
        <title>Updated reference genomes for cyclostephanoid diatoms.</title>
        <authorList>
            <person name="Roberts W.R."/>
            <person name="Alverson A.J."/>
        </authorList>
    </citation>
    <scope>NUCLEOTIDE SEQUENCE [LARGE SCALE GENOMIC DNA]</scope>
    <source>
        <strain evidence="12 13">AJA232-27</strain>
    </source>
</reference>
<comment type="caution">
    <text evidence="12">The sequence shown here is derived from an EMBL/GenBank/DDBJ whole genome shotgun (WGS) entry which is preliminary data.</text>
</comment>
<keyword evidence="5" id="KW-1133">Transmembrane helix</keyword>
<dbReference type="InterPro" id="IPR011009">
    <property type="entry name" value="Kinase-like_dom_sf"/>
</dbReference>
<dbReference type="SMART" id="SM00044">
    <property type="entry name" value="CYCc"/>
    <property type="match status" value="1"/>
</dbReference>
<dbReference type="FunFam" id="3.30.70.1230:FF:000030">
    <property type="entry name" value="Si:ch211-215j19.12"/>
    <property type="match status" value="1"/>
</dbReference>
<dbReference type="InterPro" id="IPR029787">
    <property type="entry name" value="Nucleotide_cyclase"/>
</dbReference>
<dbReference type="Proteomes" id="UP001530293">
    <property type="component" value="Unassembled WGS sequence"/>
</dbReference>
<dbReference type="SUPFAM" id="SSF53850">
    <property type="entry name" value="Periplasmic binding protein-like II"/>
    <property type="match status" value="1"/>
</dbReference>
<evidence type="ECO:0000256" key="9">
    <source>
        <dbReference type="SAM" id="MobiDB-lite"/>
    </source>
</evidence>
<dbReference type="SMART" id="SM00220">
    <property type="entry name" value="S_TKc"/>
    <property type="match status" value="1"/>
</dbReference>